<evidence type="ECO:0000256" key="1">
    <source>
        <dbReference type="ARBA" id="ARBA00004141"/>
    </source>
</evidence>
<dbReference type="PROSITE" id="PS00211">
    <property type="entry name" value="ABC_TRANSPORTER_1"/>
    <property type="match status" value="1"/>
</dbReference>
<dbReference type="InterPro" id="IPR036640">
    <property type="entry name" value="ABC1_TM_sf"/>
</dbReference>
<dbReference type="SUPFAM" id="SSF90123">
    <property type="entry name" value="ABC transporter transmembrane region"/>
    <property type="match status" value="1"/>
</dbReference>
<feature type="transmembrane region" description="Helical" evidence="10">
    <location>
        <begin position="121"/>
        <end position="140"/>
    </location>
</feature>
<keyword evidence="6" id="KW-0547">Nucleotide-binding</keyword>
<dbReference type="FunFam" id="3.40.50.300:FF:000251">
    <property type="entry name" value="ABC transporter B family member 19"/>
    <property type="match status" value="1"/>
</dbReference>
<name>A0A7S2GDI9_9STRA</name>
<evidence type="ECO:0000256" key="10">
    <source>
        <dbReference type="SAM" id="Phobius"/>
    </source>
</evidence>
<evidence type="ECO:0000259" key="12">
    <source>
        <dbReference type="PROSITE" id="PS50929"/>
    </source>
</evidence>
<accession>A0A7S2GDI9</accession>
<evidence type="ECO:0000259" key="11">
    <source>
        <dbReference type="PROSITE" id="PS50893"/>
    </source>
</evidence>
<organism evidence="13">
    <name type="scientific">Octactis speculum</name>
    <dbReference type="NCBI Taxonomy" id="3111310"/>
    <lineage>
        <taxon>Eukaryota</taxon>
        <taxon>Sar</taxon>
        <taxon>Stramenopiles</taxon>
        <taxon>Ochrophyta</taxon>
        <taxon>Dictyochophyceae</taxon>
        <taxon>Dictyochales</taxon>
        <taxon>Dictyochaceae</taxon>
        <taxon>Octactis</taxon>
    </lineage>
</organism>
<evidence type="ECO:0000256" key="8">
    <source>
        <dbReference type="ARBA" id="ARBA00022989"/>
    </source>
</evidence>
<evidence type="ECO:0000256" key="5">
    <source>
        <dbReference type="ARBA" id="ARBA00022737"/>
    </source>
</evidence>
<feature type="transmembrane region" description="Helical" evidence="10">
    <location>
        <begin position="75"/>
        <end position="94"/>
    </location>
</feature>
<dbReference type="GO" id="GO:0005743">
    <property type="term" value="C:mitochondrial inner membrane"/>
    <property type="evidence" value="ECO:0007669"/>
    <property type="project" value="TreeGrafter"/>
</dbReference>
<dbReference type="InterPro" id="IPR039421">
    <property type="entry name" value="Type_1_exporter"/>
</dbReference>
<dbReference type="InterPro" id="IPR017871">
    <property type="entry name" value="ABC_transporter-like_CS"/>
</dbReference>
<dbReference type="PANTHER" id="PTHR43394:SF11">
    <property type="entry name" value="ATP-BINDING CASSETTE TRANSPORTER"/>
    <property type="match status" value="1"/>
</dbReference>
<reference evidence="13" key="1">
    <citation type="submission" date="2021-01" db="EMBL/GenBank/DDBJ databases">
        <authorList>
            <person name="Corre E."/>
            <person name="Pelletier E."/>
            <person name="Niang G."/>
            <person name="Scheremetjew M."/>
            <person name="Finn R."/>
            <person name="Kale V."/>
            <person name="Holt S."/>
            <person name="Cochrane G."/>
            <person name="Meng A."/>
            <person name="Brown T."/>
            <person name="Cohen L."/>
        </authorList>
    </citation>
    <scope>NUCLEOTIDE SEQUENCE</scope>
    <source>
        <strain evidence="13">CCMP1381</strain>
    </source>
</reference>
<keyword evidence="4 10" id="KW-0812">Transmembrane</keyword>
<dbReference type="GO" id="GO:0005524">
    <property type="term" value="F:ATP binding"/>
    <property type="evidence" value="ECO:0007669"/>
    <property type="project" value="UniProtKB-KW"/>
</dbReference>
<evidence type="ECO:0008006" key="14">
    <source>
        <dbReference type="Google" id="ProtNLM"/>
    </source>
</evidence>
<evidence type="ECO:0000256" key="2">
    <source>
        <dbReference type="ARBA" id="ARBA00007577"/>
    </source>
</evidence>
<comment type="similarity">
    <text evidence="2">Belongs to the ABC transporter superfamily. ABCB family. Multidrug resistance exporter (TC 3.A.1.201) subfamily.</text>
</comment>
<dbReference type="GO" id="GO:0016887">
    <property type="term" value="F:ATP hydrolysis activity"/>
    <property type="evidence" value="ECO:0007669"/>
    <property type="project" value="InterPro"/>
</dbReference>
<sequence length="426" mass="46273">MVSMAIEFAVLNPSAAGAKDESMGAMASTVMSEVVSSIRTVASFMLEEPKMAQFRDSMDKHLATQKIKAVFSGSARAFSQASMLVGFGFVFWIANEWFIDGTVKGAKDQFIVDDQTAFERILLPMLCMFMLAAGFGAAAMDATDMSKASAAGRKVFQLIDRKPPIDINAPGALEPSDPIKGELKFEGVRFAYPSRQENLIYKKLSLTIEAGTTVALVGTSGSGKSTVVQLIERFYDPDQGRVLLDGFDYKNLNVTWLRSKIGLVSQEPVLFSGTIAENIALGKTGATKEEIIEAAKMANAHTFIMEDFEKGYDTDVGEGGGKLSGGQKQRVAIARAIIKNPSILLLDEATSALDNESERVVQAALDELMARKDQRRTTVVIAHRLTTIRNADKIVVMEKGTVREEGTHDELMALGGEYVKLSANLR</sequence>
<dbReference type="GO" id="GO:0090374">
    <property type="term" value="P:oligopeptide export from mitochondrion"/>
    <property type="evidence" value="ECO:0007669"/>
    <property type="project" value="TreeGrafter"/>
</dbReference>
<dbReference type="AlphaFoldDB" id="A0A7S2GDI9"/>
<evidence type="ECO:0000256" key="4">
    <source>
        <dbReference type="ARBA" id="ARBA00022692"/>
    </source>
</evidence>
<gene>
    <name evidence="13" type="ORF">DSPE1174_LOCUS18830</name>
</gene>
<dbReference type="EMBL" id="HBGS01036394">
    <property type="protein sequence ID" value="CAD9442445.1"/>
    <property type="molecule type" value="Transcribed_RNA"/>
</dbReference>
<evidence type="ECO:0000256" key="3">
    <source>
        <dbReference type="ARBA" id="ARBA00022448"/>
    </source>
</evidence>
<dbReference type="Pfam" id="PF00005">
    <property type="entry name" value="ABC_tran"/>
    <property type="match status" value="1"/>
</dbReference>
<keyword evidence="3" id="KW-0813">Transport</keyword>
<dbReference type="InterPro" id="IPR003439">
    <property type="entry name" value="ABC_transporter-like_ATP-bd"/>
</dbReference>
<keyword evidence="8 10" id="KW-1133">Transmembrane helix</keyword>
<dbReference type="SMART" id="SM00382">
    <property type="entry name" value="AAA"/>
    <property type="match status" value="1"/>
</dbReference>
<keyword evidence="5" id="KW-0677">Repeat</keyword>
<evidence type="ECO:0000313" key="13">
    <source>
        <dbReference type="EMBL" id="CAD9442445.1"/>
    </source>
</evidence>
<dbReference type="Gene3D" id="1.20.1560.10">
    <property type="entry name" value="ABC transporter type 1, transmembrane domain"/>
    <property type="match status" value="1"/>
</dbReference>
<dbReference type="InterPro" id="IPR011527">
    <property type="entry name" value="ABC1_TM_dom"/>
</dbReference>
<keyword evidence="7" id="KW-0067">ATP-binding</keyword>
<evidence type="ECO:0000256" key="6">
    <source>
        <dbReference type="ARBA" id="ARBA00022741"/>
    </source>
</evidence>
<protein>
    <recommendedName>
        <fullName evidence="14">ATP-dependent transporter ycf16</fullName>
    </recommendedName>
</protein>
<keyword evidence="9 10" id="KW-0472">Membrane</keyword>
<dbReference type="PROSITE" id="PS50893">
    <property type="entry name" value="ABC_TRANSPORTER_2"/>
    <property type="match status" value="1"/>
</dbReference>
<dbReference type="PANTHER" id="PTHR43394">
    <property type="entry name" value="ATP-DEPENDENT PERMEASE MDL1, MITOCHONDRIAL"/>
    <property type="match status" value="1"/>
</dbReference>
<dbReference type="Pfam" id="PF00664">
    <property type="entry name" value="ABC_membrane"/>
    <property type="match status" value="1"/>
</dbReference>
<feature type="domain" description="ABC transporter" evidence="11">
    <location>
        <begin position="183"/>
        <end position="424"/>
    </location>
</feature>
<dbReference type="GO" id="GO:0015421">
    <property type="term" value="F:ABC-type oligopeptide transporter activity"/>
    <property type="evidence" value="ECO:0007669"/>
    <property type="project" value="TreeGrafter"/>
</dbReference>
<evidence type="ECO:0000256" key="9">
    <source>
        <dbReference type="ARBA" id="ARBA00023136"/>
    </source>
</evidence>
<dbReference type="CDD" id="cd03249">
    <property type="entry name" value="ABC_MTABC3_MDL1_MDL2"/>
    <property type="match status" value="1"/>
</dbReference>
<dbReference type="PROSITE" id="PS50929">
    <property type="entry name" value="ABC_TM1F"/>
    <property type="match status" value="1"/>
</dbReference>
<dbReference type="SUPFAM" id="SSF52540">
    <property type="entry name" value="P-loop containing nucleoside triphosphate hydrolases"/>
    <property type="match status" value="1"/>
</dbReference>
<dbReference type="InterPro" id="IPR027417">
    <property type="entry name" value="P-loop_NTPase"/>
</dbReference>
<feature type="domain" description="ABC transmembrane type-1" evidence="12">
    <location>
        <begin position="1"/>
        <end position="140"/>
    </location>
</feature>
<proteinExistence type="inferred from homology"/>
<dbReference type="Gene3D" id="3.40.50.300">
    <property type="entry name" value="P-loop containing nucleotide triphosphate hydrolases"/>
    <property type="match status" value="1"/>
</dbReference>
<evidence type="ECO:0000256" key="7">
    <source>
        <dbReference type="ARBA" id="ARBA00022840"/>
    </source>
</evidence>
<comment type="subcellular location">
    <subcellularLocation>
        <location evidence="1">Membrane</location>
        <topology evidence="1">Multi-pass membrane protein</topology>
    </subcellularLocation>
</comment>
<dbReference type="InterPro" id="IPR003593">
    <property type="entry name" value="AAA+_ATPase"/>
</dbReference>